<dbReference type="Gene3D" id="3.30.70.1030">
    <property type="entry name" value="Apc35880, domain 1"/>
    <property type="match status" value="2"/>
</dbReference>
<keyword evidence="3 9" id="KW-0479">Metal-binding</keyword>
<evidence type="ECO:0000313" key="10">
    <source>
        <dbReference type="EMBL" id="MBN0046851.1"/>
    </source>
</evidence>
<evidence type="ECO:0000256" key="8">
    <source>
        <dbReference type="ARBA" id="ARBA00050019"/>
    </source>
</evidence>
<keyword evidence="4 9" id="KW-0408">Iron</keyword>
<dbReference type="SUPFAM" id="SSF54909">
    <property type="entry name" value="Dimeric alpha+beta barrel"/>
    <property type="match status" value="1"/>
</dbReference>
<comment type="cofactor">
    <cofactor evidence="9">
        <name>Fe-coproporphyrin III</name>
        <dbReference type="ChEBI" id="CHEBI:68438"/>
    </cofactor>
    <text evidence="9">Fe-coproporphyrin III acts as both substrate and redox cofactor.</text>
</comment>
<feature type="active site" evidence="9">
    <location>
        <position position="145"/>
    </location>
</feature>
<keyword evidence="9" id="KW-0560">Oxidoreductase</keyword>
<keyword evidence="9" id="KW-0350">Heme biosynthesis</keyword>
<accession>A0ABS2VUY6</accession>
<evidence type="ECO:0000256" key="4">
    <source>
        <dbReference type="ARBA" id="ARBA00023004"/>
    </source>
</evidence>
<evidence type="ECO:0000256" key="5">
    <source>
        <dbReference type="ARBA" id="ARBA00029882"/>
    </source>
</evidence>
<proteinExistence type="inferred from homology"/>
<evidence type="ECO:0000256" key="2">
    <source>
        <dbReference type="ARBA" id="ARBA00022617"/>
    </source>
</evidence>
<organism evidence="10 11">
    <name type="scientific">Streptomyces actuosus</name>
    <dbReference type="NCBI Taxonomy" id="1885"/>
    <lineage>
        <taxon>Bacteria</taxon>
        <taxon>Bacillati</taxon>
        <taxon>Actinomycetota</taxon>
        <taxon>Actinomycetes</taxon>
        <taxon>Kitasatosporales</taxon>
        <taxon>Streptomycetaceae</taxon>
        <taxon>Streptomyces</taxon>
    </lineage>
</organism>
<name>A0ABS2VUY6_STRAS</name>
<comment type="pathway">
    <text evidence="9">Porphyrin-containing compound metabolism; protoheme biosynthesis.</text>
</comment>
<dbReference type="RefSeq" id="WP_205384995.1">
    <property type="nucleotide sequence ID" value="NZ_JAFFZS010000019.1"/>
</dbReference>
<protein>
    <recommendedName>
        <fullName evidence="1 9">Coproheme decarboxylase</fullName>
        <ecNumber evidence="8 9">1.3.98.5</ecNumber>
    </recommendedName>
    <alternativeName>
        <fullName evidence="5 9">Coproheme III oxidative decarboxylase</fullName>
    </alternativeName>
    <alternativeName>
        <fullName evidence="6 9">Hydrogen peroxide-dependent heme synthase</fullName>
    </alternativeName>
</protein>
<comment type="caution">
    <text evidence="10">The sequence shown here is derived from an EMBL/GenBank/DDBJ whole genome shotgun (WGS) entry which is preliminary data.</text>
</comment>
<dbReference type="EMBL" id="JAFFZS010000019">
    <property type="protein sequence ID" value="MBN0046851.1"/>
    <property type="molecule type" value="Genomic_DNA"/>
</dbReference>
<evidence type="ECO:0000256" key="9">
    <source>
        <dbReference type="HAMAP-Rule" id="MF_02244"/>
    </source>
</evidence>
<evidence type="ECO:0000256" key="6">
    <source>
        <dbReference type="ARBA" id="ARBA00030236"/>
    </source>
</evidence>
<comment type="similarity">
    <text evidence="9">Belongs to the ChdC family. Type 2 subfamily.</text>
</comment>
<sequence length="243" mass="28175">MSDDAPTTAPERIPNKGKLAKDLNEVIRYTLWSVFKLKDVLPEDRSGYAEEVQELFDQLAAKDVTIRGTYDVSGLRADADVMIWWHAETSDQLQEAYNLFRRTRLGRALTPVWSNMALHRPAEFNRSHIPAFLADETPRNYVSVYPFVRSYDWYLLPEEDRRRMLADHGKMARGYPDVRANTVASFSLGDYEWLLAFEADELYRIVDLMRHLRGSEARMHVREEVPFFTGRRKDVSELVAGLA</sequence>
<comment type="catalytic activity">
    <reaction evidence="9">
        <text>harderoheme III + H2O2 + H(+) = heme b + CO2 + 2 H2O</text>
        <dbReference type="Rhea" id="RHEA:57944"/>
        <dbReference type="ChEBI" id="CHEBI:15377"/>
        <dbReference type="ChEBI" id="CHEBI:15378"/>
        <dbReference type="ChEBI" id="CHEBI:16240"/>
        <dbReference type="ChEBI" id="CHEBI:16526"/>
        <dbReference type="ChEBI" id="CHEBI:60344"/>
        <dbReference type="ChEBI" id="CHEBI:142463"/>
    </reaction>
</comment>
<dbReference type="NCBIfam" id="NF042928">
    <property type="entry name" value="HemQ_actino"/>
    <property type="match status" value="1"/>
</dbReference>
<dbReference type="Pfam" id="PF06778">
    <property type="entry name" value="Chlor_dismutase"/>
    <property type="match status" value="1"/>
</dbReference>
<dbReference type="Proteomes" id="UP000788262">
    <property type="component" value="Unassembled WGS sequence"/>
</dbReference>
<dbReference type="InterPro" id="IPR011008">
    <property type="entry name" value="Dimeric_a/b-barrel"/>
</dbReference>
<dbReference type="PANTHER" id="PTHR36843">
    <property type="entry name" value="HEME-DEPENDENT PEROXIDASE YWFI-RELATED"/>
    <property type="match status" value="1"/>
</dbReference>
<dbReference type="PANTHER" id="PTHR36843:SF1">
    <property type="entry name" value="COPROHEME DECARBOXYLASE"/>
    <property type="match status" value="1"/>
</dbReference>
<comment type="catalytic activity">
    <reaction evidence="9">
        <text>Fe-coproporphyrin III + H2O2 + H(+) = harderoheme III + CO2 + 2 H2O</text>
        <dbReference type="Rhea" id="RHEA:57940"/>
        <dbReference type="ChEBI" id="CHEBI:15377"/>
        <dbReference type="ChEBI" id="CHEBI:15378"/>
        <dbReference type="ChEBI" id="CHEBI:16240"/>
        <dbReference type="ChEBI" id="CHEBI:16526"/>
        <dbReference type="ChEBI" id="CHEBI:68438"/>
        <dbReference type="ChEBI" id="CHEBI:142463"/>
    </reaction>
</comment>
<keyword evidence="11" id="KW-1185">Reference proteome</keyword>
<evidence type="ECO:0000256" key="1">
    <source>
        <dbReference type="ARBA" id="ARBA00014413"/>
    </source>
</evidence>
<feature type="binding site" description="axial binding residue" evidence="9">
    <location>
        <position position="168"/>
    </location>
    <ligand>
        <name>Fe-coproporphyrin III</name>
        <dbReference type="ChEBI" id="CHEBI:68438"/>
    </ligand>
    <ligandPart>
        <name>Fe</name>
        <dbReference type="ChEBI" id="CHEBI:18248"/>
    </ligandPart>
</feature>
<reference evidence="10 11" key="1">
    <citation type="submission" date="2021-02" db="EMBL/GenBank/DDBJ databases">
        <title>Whole genome sequencing of Streptomyces actuosus VRA1.</title>
        <authorList>
            <person name="Sen G."/>
            <person name="Sen A."/>
        </authorList>
    </citation>
    <scope>NUCLEOTIDE SEQUENCE [LARGE SCALE GENOMIC DNA]</scope>
    <source>
        <strain evidence="10 11">VRA1</strain>
    </source>
</reference>
<evidence type="ECO:0000256" key="3">
    <source>
        <dbReference type="ARBA" id="ARBA00022723"/>
    </source>
</evidence>
<dbReference type="EC" id="1.3.98.5" evidence="8 9"/>
<comment type="catalytic activity">
    <reaction evidence="7">
        <text>Fe-coproporphyrin III + 2 H2O2 + 2 H(+) = heme b + 2 CO2 + 4 H2O</text>
        <dbReference type="Rhea" id="RHEA:56516"/>
        <dbReference type="ChEBI" id="CHEBI:15377"/>
        <dbReference type="ChEBI" id="CHEBI:15378"/>
        <dbReference type="ChEBI" id="CHEBI:16240"/>
        <dbReference type="ChEBI" id="CHEBI:16526"/>
        <dbReference type="ChEBI" id="CHEBI:60344"/>
        <dbReference type="ChEBI" id="CHEBI:68438"/>
        <dbReference type="EC" id="1.3.98.5"/>
    </reaction>
    <physiologicalReaction direction="left-to-right" evidence="7">
        <dbReference type="Rhea" id="RHEA:56517"/>
    </physiologicalReaction>
</comment>
<dbReference type="HAMAP" id="MF_02244">
    <property type="entry name" value="Coproheme_decarbox_2"/>
    <property type="match status" value="1"/>
</dbReference>
<keyword evidence="2 9" id="KW-0349">Heme</keyword>
<dbReference type="InterPro" id="IPR010644">
    <property type="entry name" value="ChdC/CLD"/>
</dbReference>
<evidence type="ECO:0000256" key="7">
    <source>
        <dbReference type="ARBA" id="ARBA00049896"/>
    </source>
</evidence>
<comment type="function">
    <text evidence="9">Involved in coproporphyrin-dependent heme b biosynthesis. Catalyzes the decarboxylation of Fe-coproporphyrin III (coproheme) to heme b (protoheme IX), the last step of the pathway. The reaction occurs in a stepwise manner with a three-propionate intermediate.</text>
</comment>
<evidence type="ECO:0000313" key="11">
    <source>
        <dbReference type="Proteomes" id="UP000788262"/>
    </source>
</evidence>
<gene>
    <name evidence="9" type="primary">chdC</name>
    <name evidence="10" type="ORF">JS756_22605</name>
</gene>